<gene>
    <name evidence="4" type="ORF">METZ01_LOCUS236504</name>
</gene>
<dbReference type="PANTHER" id="PTHR30563:SF0">
    <property type="entry name" value="DNA RECOMBINATION PROTEIN RMUC"/>
    <property type="match status" value="1"/>
</dbReference>
<name>A0A382H8Q3_9ZZZZ</name>
<keyword evidence="3" id="KW-0472">Membrane</keyword>
<dbReference type="Pfam" id="PF02646">
    <property type="entry name" value="RmuC"/>
    <property type="match status" value="1"/>
</dbReference>
<dbReference type="GO" id="GO:0006310">
    <property type="term" value="P:DNA recombination"/>
    <property type="evidence" value="ECO:0007669"/>
    <property type="project" value="UniProtKB-KW"/>
</dbReference>
<evidence type="ECO:0000313" key="4">
    <source>
        <dbReference type="EMBL" id="SVB83650.1"/>
    </source>
</evidence>
<evidence type="ECO:0000256" key="1">
    <source>
        <dbReference type="ARBA" id="ARBA00023054"/>
    </source>
</evidence>
<evidence type="ECO:0008006" key="5">
    <source>
        <dbReference type="Google" id="ProtNLM"/>
    </source>
</evidence>
<keyword evidence="3" id="KW-1133">Transmembrane helix</keyword>
<dbReference type="InterPro" id="IPR003798">
    <property type="entry name" value="DNA_recombination_RmuC"/>
</dbReference>
<keyword evidence="1" id="KW-0175">Coiled coil</keyword>
<evidence type="ECO:0000256" key="3">
    <source>
        <dbReference type="SAM" id="Phobius"/>
    </source>
</evidence>
<proteinExistence type="predicted"/>
<accession>A0A382H8Q3</accession>
<feature type="transmembrane region" description="Helical" evidence="3">
    <location>
        <begin position="6"/>
        <end position="27"/>
    </location>
</feature>
<dbReference type="AlphaFoldDB" id="A0A382H8Q3"/>
<organism evidence="4">
    <name type="scientific">marine metagenome</name>
    <dbReference type="NCBI Taxonomy" id="408172"/>
    <lineage>
        <taxon>unclassified sequences</taxon>
        <taxon>metagenomes</taxon>
        <taxon>ecological metagenomes</taxon>
    </lineage>
</organism>
<feature type="non-terminal residue" evidence="4">
    <location>
        <position position="307"/>
    </location>
</feature>
<evidence type="ECO:0000256" key="2">
    <source>
        <dbReference type="ARBA" id="ARBA00023172"/>
    </source>
</evidence>
<keyword evidence="3" id="KW-0812">Transmembrane</keyword>
<dbReference type="PANTHER" id="PTHR30563">
    <property type="entry name" value="DNA RECOMBINATION PROTEIN RMUC"/>
    <property type="match status" value="1"/>
</dbReference>
<reference evidence="4" key="1">
    <citation type="submission" date="2018-05" db="EMBL/GenBank/DDBJ databases">
        <authorList>
            <person name="Lanie J.A."/>
            <person name="Ng W.-L."/>
            <person name="Kazmierczak K.M."/>
            <person name="Andrzejewski T.M."/>
            <person name="Davidsen T.M."/>
            <person name="Wayne K.J."/>
            <person name="Tettelin H."/>
            <person name="Glass J.I."/>
            <person name="Rusch D."/>
            <person name="Podicherti R."/>
            <person name="Tsui H.-C.T."/>
            <person name="Winkler M.E."/>
        </authorList>
    </citation>
    <scope>NUCLEOTIDE SEQUENCE</scope>
</reference>
<sequence>METQFILLLLIVVIVAVIAGNIISSFIQKKDKTDLLNKTDLKEEINQITESFKDEFKKEFDPLKTELTTNKTIIEQKAKNIQDAHNKLVNSLTGSSRFGATGQLLLEHLFKNSGLVENSHWIKNQTYKKDGTTLSVEFAIVHPTGIVMPVDSHWTKTLYENLLELRKEPPSEQRDEKIKDKYKEIIRDYGTKAKDVNEKYISSPISTDFASVYVPSESLYLELSSHITEKKELWISEIQKKYKVTFMGPSTFSAYCGAILLGFKTISVDKRSQNFLKHLDKFKKLLDTNFKTAEATQNKAEAVAKSA</sequence>
<keyword evidence="2" id="KW-0233">DNA recombination</keyword>
<protein>
    <recommendedName>
        <fullName evidence="5">DNA recombination protein RmuC</fullName>
    </recommendedName>
</protein>
<dbReference type="EMBL" id="UINC01059820">
    <property type="protein sequence ID" value="SVB83650.1"/>
    <property type="molecule type" value="Genomic_DNA"/>
</dbReference>